<keyword evidence="2" id="KW-1185">Reference proteome</keyword>
<name>A0AAU9SF98_THLAR</name>
<dbReference type="Proteomes" id="UP000836841">
    <property type="component" value="Chromosome 4"/>
</dbReference>
<organism evidence="1 2">
    <name type="scientific">Thlaspi arvense</name>
    <name type="common">Field penny-cress</name>
    <dbReference type="NCBI Taxonomy" id="13288"/>
    <lineage>
        <taxon>Eukaryota</taxon>
        <taxon>Viridiplantae</taxon>
        <taxon>Streptophyta</taxon>
        <taxon>Embryophyta</taxon>
        <taxon>Tracheophyta</taxon>
        <taxon>Spermatophyta</taxon>
        <taxon>Magnoliopsida</taxon>
        <taxon>eudicotyledons</taxon>
        <taxon>Gunneridae</taxon>
        <taxon>Pentapetalae</taxon>
        <taxon>rosids</taxon>
        <taxon>malvids</taxon>
        <taxon>Brassicales</taxon>
        <taxon>Brassicaceae</taxon>
        <taxon>Thlaspideae</taxon>
        <taxon>Thlaspi</taxon>
    </lineage>
</organism>
<dbReference type="AlphaFoldDB" id="A0AAU9SF98"/>
<dbReference type="EMBL" id="OU466860">
    <property type="protein sequence ID" value="CAH2061243.1"/>
    <property type="molecule type" value="Genomic_DNA"/>
</dbReference>
<protein>
    <submittedName>
        <fullName evidence="1">Uncharacterized protein</fullName>
    </submittedName>
</protein>
<evidence type="ECO:0000313" key="1">
    <source>
        <dbReference type="EMBL" id="CAH2061243.1"/>
    </source>
</evidence>
<evidence type="ECO:0000313" key="2">
    <source>
        <dbReference type="Proteomes" id="UP000836841"/>
    </source>
</evidence>
<proteinExistence type="predicted"/>
<reference evidence="1 2" key="1">
    <citation type="submission" date="2022-03" db="EMBL/GenBank/DDBJ databases">
        <authorList>
            <person name="Nunn A."/>
            <person name="Chopra R."/>
            <person name="Nunn A."/>
            <person name="Contreras Garrido A."/>
        </authorList>
    </citation>
    <scope>NUCLEOTIDE SEQUENCE [LARGE SCALE GENOMIC DNA]</scope>
</reference>
<accession>A0AAU9SF98</accession>
<gene>
    <name evidence="1" type="ORF">TAV2_LOCUS14585</name>
</gene>
<sequence>MLSGNSPIIARWPLHSRTLFLREFSFIVMDDYRRNEQKREFERETKFELEKKKNRDQLIKTEKTN</sequence>